<dbReference type="Pfam" id="PF06283">
    <property type="entry name" value="ThuA"/>
    <property type="match status" value="1"/>
</dbReference>
<dbReference type="InterPro" id="IPR029062">
    <property type="entry name" value="Class_I_gatase-like"/>
</dbReference>
<feature type="domain" description="ThuA-like" evidence="1">
    <location>
        <begin position="2"/>
        <end position="212"/>
    </location>
</feature>
<accession>A0ABQ6K5Q9</accession>
<reference evidence="3" key="1">
    <citation type="journal article" date="2019" name="Int. J. Syst. Evol. Microbiol.">
        <title>The Global Catalogue of Microorganisms (GCM) 10K type strain sequencing project: providing services to taxonomists for standard genome sequencing and annotation.</title>
        <authorList>
            <consortium name="The Broad Institute Genomics Platform"/>
            <consortium name="The Broad Institute Genome Sequencing Center for Infectious Disease"/>
            <person name="Wu L."/>
            <person name="Ma J."/>
        </authorList>
    </citation>
    <scope>NUCLEOTIDE SEQUENCE [LARGE SCALE GENOMIC DNA]</scope>
    <source>
        <strain evidence="3">NBRC 108894</strain>
    </source>
</reference>
<protein>
    <recommendedName>
        <fullName evidence="1">ThuA-like domain-containing protein</fullName>
    </recommendedName>
</protein>
<proteinExistence type="predicted"/>
<gene>
    <name evidence="2" type="ORF">GCM10025881_27790</name>
</gene>
<sequence>MVLVAGDDVDHDLLQAAPALSRIASDAGFITTPAAGMQRFVDPFESTANQDVFLLYKAGGEFTPAQQEAFAERIRNGGGVVALHCSNVMGSVEPDAANSFATWFGVLGNHYLSHGPGYHKGMQRIEVVAQHPITEGVSDFELYDEFYEFEFADGDHEILAQRRRDQDGEIIPVLYTRELGAGRVVYLALGHDMRVWGDPSFQRLVRQALNWVAHRS</sequence>
<dbReference type="Gene3D" id="3.40.50.880">
    <property type="match status" value="1"/>
</dbReference>
<dbReference type="PANTHER" id="PTHR40469:SF2">
    <property type="entry name" value="GALACTOSE-BINDING DOMAIN-LIKE SUPERFAMILY PROTEIN"/>
    <property type="match status" value="1"/>
</dbReference>
<dbReference type="SUPFAM" id="SSF52317">
    <property type="entry name" value="Class I glutamine amidotransferase-like"/>
    <property type="match status" value="1"/>
</dbReference>
<keyword evidence="3" id="KW-1185">Reference proteome</keyword>
<evidence type="ECO:0000259" key="1">
    <source>
        <dbReference type="Pfam" id="PF06283"/>
    </source>
</evidence>
<dbReference type="Proteomes" id="UP001157034">
    <property type="component" value="Unassembled WGS sequence"/>
</dbReference>
<dbReference type="PANTHER" id="PTHR40469">
    <property type="entry name" value="SECRETED GLYCOSYL HYDROLASE"/>
    <property type="match status" value="1"/>
</dbReference>
<comment type="caution">
    <text evidence="2">The sequence shown here is derived from an EMBL/GenBank/DDBJ whole genome shotgun (WGS) entry which is preliminary data.</text>
</comment>
<evidence type="ECO:0000313" key="2">
    <source>
        <dbReference type="EMBL" id="GMA95955.1"/>
    </source>
</evidence>
<organism evidence="2 3">
    <name type="scientific">Pseudolysinimonas kribbensis</name>
    <dbReference type="NCBI Taxonomy" id="433641"/>
    <lineage>
        <taxon>Bacteria</taxon>
        <taxon>Bacillati</taxon>
        <taxon>Actinomycetota</taxon>
        <taxon>Actinomycetes</taxon>
        <taxon>Micrococcales</taxon>
        <taxon>Microbacteriaceae</taxon>
        <taxon>Pseudolysinimonas</taxon>
    </lineage>
</organism>
<evidence type="ECO:0000313" key="3">
    <source>
        <dbReference type="Proteomes" id="UP001157034"/>
    </source>
</evidence>
<dbReference type="InterPro" id="IPR029010">
    <property type="entry name" value="ThuA-like"/>
</dbReference>
<dbReference type="EMBL" id="BSVB01000001">
    <property type="protein sequence ID" value="GMA95955.1"/>
    <property type="molecule type" value="Genomic_DNA"/>
</dbReference>
<dbReference type="RefSeq" id="WP_284254631.1">
    <property type="nucleotide sequence ID" value="NZ_BSVB01000001.1"/>
</dbReference>
<name>A0ABQ6K5Q9_9MICO</name>